<comment type="caution">
    <text evidence="1">The sequence shown here is derived from an EMBL/GenBank/DDBJ whole genome shotgun (WGS) entry which is preliminary data.</text>
</comment>
<gene>
    <name evidence="1" type="ORF">S01H1_27552</name>
</gene>
<name>X0TB44_9ZZZZ</name>
<dbReference type="AlphaFoldDB" id="X0TB44"/>
<evidence type="ECO:0000313" key="1">
    <source>
        <dbReference type="EMBL" id="GAF90748.1"/>
    </source>
</evidence>
<reference evidence="1" key="1">
    <citation type="journal article" date="2014" name="Front. Microbiol.">
        <title>High frequency of phylogenetically diverse reductive dehalogenase-homologous genes in deep subseafloor sedimentary metagenomes.</title>
        <authorList>
            <person name="Kawai M."/>
            <person name="Futagami T."/>
            <person name="Toyoda A."/>
            <person name="Takaki Y."/>
            <person name="Nishi S."/>
            <person name="Hori S."/>
            <person name="Arai W."/>
            <person name="Tsubouchi T."/>
            <person name="Morono Y."/>
            <person name="Uchiyama I."/>
            <person name="Ito T."/>
            <person name="Fujiyama A."/>
            <person name="Inagaki F."/>
            <person name="Takami H."/>
        </authorList>
    </citation>
    <scope>NUCLEOTIDE SEQUENCE</scope>
    <source>
        <strain evidence="1">Expedition CK06-06</strain>
    </source>
</reference>
<dbReference type="EMBL" id="BARS01016787">
    <property type="protein sequence ID" value="GAF90748.1"/>
    <property type="molecule type" value="Genomic_DNA"/>
</dbReference>
<accession>X0TB44</accession>
<sequence length="47" mass="5453">MSAEVREEVLELSTYVWGSPDPNPPFQRTGNWAIYPYPLLDDIREEA</sequence>
<proteinExistence type="predicted"/>
<organism evidence="1">
    <name type="scientific">marine sediment metagenome</name>
    <dbReference type="NCBI Taxonomy" id="412755"/>
    <lineage>
        <taxon>unclassified sequences</taxon>
        <taxon>metagenomes</taxon>
        <taxon>ecological metagenomes</taxon>
    </lineage>
</organism>
<feature type="non-terminal residue" evidence="1">
    <location>
        <position position="47"/>
    </location>
</feature>
<protein>
    <submittedName>
        <fullName evidence="1">Uncharacterized protein</fullName>
    </submittedName>
</protein>